<dbReference type="AlphaFoldDB" id="A0A0C9ZSX5"/>
<feature type="non-terminal residue" evidence="1">
    <location>
        <position position="1"/>
    </location>
</feature>
<feature type="non-terminal residue" evidence="1">
    <location>
        <position position="122"/>
    </location>
</feature>
<reference evidence="2" key="2">
    <citation type="submission" date="2015-01" db="EMBL/GenBank/DDBJ databases">
        <title>Evolutionary Origins and Diversification of the Mycorrhizal Mutualists.</title>
        <authorList>
            <consortium name="DOE Joint Genome Institute"/>
            <consortium name="Mycorrhizal Genomics Consortium"/>
            <person name="Kohler A."/>
            <person name="Kuo A."/>
            <person name="Nagy L.G."/>
            <person name="Floudas D."/>
            <person name="Copeland A."/>
            <person name="Barry K.W."/>
            <person name="Cichocki N."/>
            <person name="Veneault-Fourrey C."/>
            <person name="LaButti K."/>
            <person name="Lindquist E.A."/>
            <person name="Lipzen A."/>
            <person name="Lundell T."/>
            <person name="Morin E."/>
            <person name="Murat C."/>
            <person name="Riley R."/>
            <person name="Ohm R."/>
            <person name="Sun H."/>
            <person name="Tunlid A."/>
            <person name="Henrissat B."/>
            <person name="Grigoriev I.V."/>
            <person name="Hibbett D.S."/>
            <person name="Martin F."/>
        </authorList>
    </citation>
    <scope>NUCLEOTIDE SEQUENCE [LARGE SCALE GENOMIC DNA]</scope>
    <source>
        <strain evidence="2">UH-Slu-Lm8-n1</strain>
    </source>
</reference>
<organism evidence="1 2">
    <name type="scientific">Suillus luteus UH-Slu-Lm8-n1</name>
    <dbReference type="NCBI Taxonomy" id="930992"/>
    <lineage>
        <taxon>Eukaryota</taxon>
        <taxon>Fungi</taxon>
        <taxon>Dikarya</taxon>
        <taxon>Basidiomycota</taxon>
        <taxon>Agaricomycotina</taxon>
        <taxon>Agaricomycetes</taxon>
        <taxon>Agaricomycetidae</taxon>
        <taxon>Boletales</taxon>
        <taxon>Suillineae</taxon>
        <taxon>Suillaceae</taxon>
        <taxon>Suillus</taxon>
    </lineage>
</organism>
<name>A0A0C9ZSX5_9AGAM</name>
<protein>
    <submittedName>
        <fullName evidence="1">Uncharacterized protein</fullName>
    </submittedName>
</protein>
<accession>A0A0C9ZSX5</accession>
<dbReference type="OrthoDB" id="3363652at2759"/>
<dbReference type="HOGENOM" id="CLU_119163_0_1_1"/>
<gene>
    <name evidence="1" type="ORF">CY34DRAFT_67248</name>
</gene>
<reference evidence="1 2" key="1">
    <citation type="submission" date="2014-04" db="EMBL/GenBank/DDBJ databases">
        <authorList>
            <consortium name="DOE Joint Genome Institute"/>
            <person name="Kuo A."/>
            <person name="Ruytinx J."/>
            <person name="Rineau F."/>
            <person name="Colpaert J."/>
            <person name="Kohler A."/>
            <person name="Nagy L.G."/>
            <person name="Floudas D."/>
            <person name="Copeland A."/>
            <person name="Barry K.W."/>
            <person name="Cichocki N."/>
            <person name="Veneault-Fourrey C."/>
            <person name="LaButti K."/>
            <person name="Lindquist E.A."/>
            <person name="Lipzen A."/>
            <person name="Lundell T."/>
            <person name="Morin E."/>
            <person name="Murat C."/>
            <person name="Sun H."/>
            <person name="Tunlid A."/>
            <person name="Henrissat B."/>
            <person name="Grigoriev I.V."/>
            <person name="Hibbett D.S."/>
            <person name="Martin F."/>
            <person name="Nordberg H.P."/>
            <person name="Cantor M.N."/>
            <person name="Hua S.X."/>
        </authorList>
    </citation>
    <scope>NUCLEOTIDE SEQUENCE [LARGE SCALE GENOMIC DNA]</scope>
    <source>
        <strain evidence="1 2">UH-Slu-Lm8-n1</strain>
    </source>
</reference>
<evidence type="ECO:0000313" key="2">
    <source>
        <dbReference type="Proteomes" id="UP000054485"/>
    </source>
</evidence>
<dbReference type="InParanoid" id="A0A0C9ZSX5"/>
<dbReference type="EMBL" id="KN836266">
    <property type="protein sequence ID" value="KIK32381.1"/>
    <property type="molecule type" value="Genomic_DNA"/>
</dbReference>
<keyword evidence="2" id="KW-1185">Reference proteome</keyword>
<proteinExistence type="predicted"/>
<dbReference type="Proteomes" id="UP000054485">
    <property type="component" value="Unassembled WGS sequence"/>
</dbReference>
<evidence type="ECO:0000313" key="1">
    <source>
        <dbReference type="EMBL" id="KIK32381.1"/>
    </source>
</evidence>
<sequence length="122" mass="13833">IFTRHTWPDNPARVAKILLEITIGDDITEDERVQLENFIQCNAEVFILSLKEVKLIPDAYLNLNVPEIATFNSRTHQRPLTPDQSRFLSVRVNNMLTARIIKKAPAELVKCAATTVIAQKAH</sequence>